<gene>
    <name evidence="1" type="ORF">KH327_07235</name>
</gene>
<proteinExistence type="predicted"/>
<comment type="caution">
    <text evidence="1">The sequence shown here is derived from an EMBL/GenBank/DDBJ whole genome shotgun (WGS) entry which is preliminary data.</text>
</comment>
<dbReference type="Proteomes" id="UP000748991">
    <property type="component" value="Unassembled WGS sequence"/>
</dbReference>
<name>A0A943Y0Q5_9FIRM</name>
<evidence type="ECO:0000313" key="2">
    <source>
        <dbReference type="Proteomes" id="UP000748991"/>
    </source>
</evidence>
<dbReference type="AlphaFoldDB" id="A0A943Y0Q5"/>
<protein>
    <submittedName>
        <fullName evidence="1">Uncharacterized protein</fullName>
    </submittedName>
</protein>
<evidence type="ECO:0000313" key="1">
    <source>
        <dbReference type="EMBL" id="MBS6535608.1"/>
    </source>
</evidence>
<accession>A0A943Y0Q5</accession>
<organism evidence="1 2">
    <name type="scientific">Peptoniphilus harei</name>
    <dbReference type="NCBI Taxonomy" id="54005"/>
    <lineage>
        <taxon>Bacteria</taxon>
        <taxon>Bacillati</taxon>
        <taxon>Bacillota</taxon>
        <taxon>Tissierellia</taxon>
        <taxon>Tissierellales</taxon>
        <taxon>Peptoniphilaceae</taxon>
        <taxon>Peptoniphilus</taxon>
    </lineage>
</organism>
<sequence>MLKILNAEDYTVDSHNVNYIIKINPEKEGQKIDKLIEEIQKLENIQGASKVWANDFNDYSELSIYEKYDKILLDLKDKGEINPEEEVVLREILSSLKEESFLIEGE</sequence>
<dbReference type="EMBL" id="JAGZZP010000016">
    <property type="protein sequence ID" value="MBS6535608.1"/>
    <property type="molecule type" value="Genomic_DNA"/>
</dbReference>
<dbReference type="RefSeq" id="WP_278638255.1">
    <property type="nucleotide sequence ID" value="NZ_JAGZZP010000016.1"/>
</dbReference>
<reference evidence="1" key="1">
    <citation type="submission" date="2021-02" db="EMBL/GenBank/DDBJ databases">
        <title>Infant gut strain persistence is associated with maternal origin, phylogeny, and functional potential including surface adhesion and iron acquisition.</title>
        <authorList>
            <person name="Lou Y.C."/>
        </authorList>
    </citation>
    <scope>NUCLEOTIDE SEQUENCE</scope>
    <source>
        <strain evidence="1">L3_060_052G1_dasL3_060_052G1_concoct_1</strain>
    </source>
</reference>